<dbReference type="Pfam" id="PF08242">
    <property type="entry name" value="Methyltransf_12"/>
    <property type="match status" value="1"/>
</dbReference>
<keyword evidence="2" id="KW-0489">Methyltransferase</keyword>
<reference evidence="2 3" key="1">
    <citation type="journal article" date="2018" name="Nat. Biotechnol.">
        <title>A standardized bacterial taxonomy based on genome phylogeny substantially revises the tree of life.</title>
        <authorList>
            <person name="Parks D.H."/>
            <person name="Chuvochina M."/>
            <person name="Waite D.W."/>
            <person name="Rinke C."/>
            <person name="Skarshewski A."/>
            <person name="Chaumeil P.A."/>
            <person name="Hugenholtz P."/>
        </authorList>
    </citation>
    <scope>NUCLEOTIDE SEQUENCE [LARGE SCALE GENOMIC DNA]</scope>
    <source>
        <strain evidence="2">UBA10378</strain>
    </source>
</reference>
<organism evidence="2 3">
    <name type="scientific">Hyphomonas atlantica</name>
    <dbReference type="NCBI Taxonomy" id="1280948"/>
    <lineage>
        <taxon>Bacteria</taxon>
        <taxon>Pseudomonadati</taxon>
        <taxon>Pseudomonadota</taxon>
        <taxon>Alphaproteobacteria</taxon>
        <taxon>Hyphomonadales</taxon>
        <taxon>Hyphomonadaceae</taxon>
        <taxon>Hyphomonas</taxon>
    </lineage>
</organism>
<accession>A0A356W1C0</accession>
<dbReference type="Gene3D" id="3.40.50.150">
    <property type="entry name" value="Vaccinia Virus protein VP39"/>
    <property type="match status" value="1"/>
</dbReference>
<dbReference type="CDD" id="cd02440">
    <property type="entry name" value="AdoMet_MTases"/>
    <property type="match status" value="1"/>
</dbReference>
<evidence type="ECO:0000259" key="1">
    <source>
        <dbReference type="Pfam" id="PF08242"/>
    </source>
</evidence>
<keyword evidence="2" id="KW-0808">Transferase</keyword>
<dbReference type="GO" id="GO:0032259">
    <property type="term" value="P:methylation"/>
    <property type="evidence" value="ECO:0007669"/>
    <property type="project" value="UniProtKB-KW"/>
</dbReference>
<dbReference type="InterPro" id="IPR013217">
    <property type="entry name" value="Methyltransf_12"/>
</dbReference>
<proteinExistence type="predicted"/>
<dbReference type="InterPro" id="IPR029063">
    <property type="entry name" value="SAM-dependent_MTases_sf"/>
</dbReference>
<sequence length="271" mass="29610">MHLPSFVFETRIPPGLPIFRLRHVPPYTNSYNVTIEASAMSTDFDPLVTFGPDHAATYDDRFKALHGIKDMIHLALESTFANLPETAHLLIAGAGTGAEVRHLAPLFPNWRFTLVDPASAMLEIAKRHAEAEGFADRCTFHATYVSEVDAGNFDAATSLLVSHFVQQADARTDYFRSIADRLKPGAPMLNADLCADQSGAEFETLMKFWQGMMAKAGMTPEGQEQYAKSFGTIFACHGPSDVEAMIETAGFIPPVQCVQAGLIKGWLTAKA</sequence>
<dbReference type="EMBL" id="DOGS01000016">
    <property type="protein sequence ID" value="HBQ47391.1"/>
    <property type="molecule type" value="Genomic_DNA"/>
</dbReference>
<evidence type="ECO:0000313" key="3">
    <source>
        <dbReference type="Proteomes" id="UP000263957"/>
    </source>
</evidence>
<evidence type="ECO:0000313" key="2">
    <source>
        <dbReference type="EMBL" id="HBQ47391.1"/>
    </source>
</evidence>
<feature type="domain" description="Methyltransferase type 12" evidence="1">
    <location>
        <begin position="91"/>
        <end position="186"/>
    </location>
</feature>
<dbReference type="GO" id="GO:0008168">
    <property type="term" value="F:methyltransferase activity"/>
    <property type="evidence" value="ECO:0007669"/>
    <property type="project" value="UniProtKB-KW"/>
</dbReference>
<comment type="caution">
    <text evidence="2">The sequence shown here is derived from an EMBL/GenBank/DDBJ whole genome shotgun (WGS) entry which is preliminary data.</text>
</comment>
<dbReference type="Proteomes" id="UP000263957">
    <property type="component" value="Unassembled WGS sequence"/>
</dbReference>
<dbReference type="SUPFAM" id="SSF53335">
    <property type="entry name" value="S-adenosyl-L-methionine-dependent methyltransferases"/>
    <property type="match status" value="1"/>
</dbReference>
<protein>
    <submittedName>
        <fullName evidence="2">SAM-dependent methyltransferase</fullName>
    </submittedName>
</protein>
<gene>
    <name evidence="2" type="ORF">DD728_00660</name>
</gene>
<dbReference type="AlphaFoldDB" id="A0A356W1C0"/>
<name>A0A356W1C0_9PROT</name>